<feature type="repeat" description="ANK" evidence="3">
    <location>
        <begin position="535"/>
        <end position="567"/>
    </location>
</feature>
<dbReference type="Pfam" id="PF00023">
    <property type="entry name" value="Ank"/>
    <property type="match status" value="3"/>
</dbReference>
<dbReference type="InterPro" id="IPR002110">
    <property type="entry name" value="Ankyrin_rpt"/>
</dbReference>
<name>A0A178F0Z1_TRIRU</name>
<keyword evidence="2 3" id="KW-0040">ANK repeat</keyword>
<dbReference type="EMBL" id="LHPM01000013">
    <property type="protein sequence ID" value="OAL65685.1"/>
    <property type="molecule type" value="Genomic_DNA"/>
</dbReference>
<proteinExistence type="predicted"/>
<evidence type="ECO:0000256" key="1">
    <source>
        <dbReference type="ARBA" id="ARBA00022737"/>
    </source>
</evidence>
<evidence type="ECO:0000256" key="4">
    <source>
        <dbReference type="SAM" id="Coils"/>
    </source>
</evidence>
<dbReference type="PROSITE" id="PS50297">
    <property type="entry name" value="ANK_REP_REGION"/>
    <property type="match status" value="5"/>
</dbReference>
<dbReference type="Proteomes" id="UP000243015">
    <property type="component" value="Unassembled WGS sequence"/>
</dbReference>
<feature type="region of interest" description="Disordered" evidence="5">
    <location>
        <begin position="1609"/>
        <end position="1641"/>
    </location>
</feature>
<feature type="repeat" description="ANK" evidence="3">
    <location>
        <begin position="1442"/>
        <end position="1474"/>
    </location>
</feature>
<feature type="region of interest" description="Disordered" evidence="5">
    <location>
        <begin position="334"/>
        <end position="356"/>
    </location>
</feature>
<dbReference type="Pfam" id="PF26128">
    <property type="entry name" value="Gad2"/>
    <property type="match status" value="1"/>
</dbReference>
<dbReference type="VEuPathDB" id="FungiDB:TERG_02303"/>
<evidence type="ECO:0000256" key="5">
    <source>
        <dbReference type="SAM" id="MobiDB-lite"/>
    </source>
</evidence>
<reference evidence="6 7" key="1">
    <citation type="submission" date="2016-05" db="EMBL/GenBank/DDBJ databases">
        <title>Genome sequencing of Trichophyton rubrum CMCC(F)T1i isolated from hair.</title>
        <authorList>
            <person name="Zhan P."/>
            <person name="Tao Y."/>
            <person name="Liu W."/>
        </authorList>
    </citation>
    <scope>NUCLEOTIDE SEQUENCE [LARGE SCALE GENOMIC DNA]</scope>
    <source>
        <strain evidence="7">CMCC(F)T1i</strain>
    </source>
</reference>
<accession>A0A178F0Z1</accession>
<organism evidence="6 7">
    <name type="scientific">Trichophyton rubrum</name>
    <name type="common">Athlete's foot fungus</name>
    <name type="synonym">Epidermophyton rubrum</name>
    <dbReference type="NCBI Taxonomy" id="5551"/>
    <lineage>
        <taxon>Eukaryota</taxon>
        <taxon>Fungi</taxon>
        <taxon>Dikarya</taxon>
        <taxon>Ascomycota</taxon>
        <taxon>Pezizomycotina</taxon>
        <taxon>Eurotiomycetes</taxon>
        <taxon>Eurotiomycetidae</taxon>
        <taxon>Onygenales</taxon>
        <taxon>Arthrodermataceae</taxon>
        <taxon>Trichophyton</taxon>
    </lineage>
</organism>
<evidence type="ECO:0000256" key="2">
    <source>
        <dbReference type="ARBA" id="ARBA00023043"/>
    </source>
</evidence>
<keyword evidence="1" id="KW-0677">Repeat</keyword>
<dbReference type="InterPro" id="IPR036770">
    <property type="entry name" value="Ankyrin_rpt-contain_sf"/>
</dbReference>
<evidence type="ECO:0000313" key="7">
    <source>
        <dbReference type="Proteomes" id="UP000243015"/>
    </source>
</evidence>
<dbReference type="Pfam" id="PF12796">
    <property type="entry name" value="Ank_2"/>
    <property type="match status" value="1"/>
</dbReference>
<comment type="caution">
    <text evidence="6">The sequence shown here is derived from an EMBL/GenBank/DDBJ whole genome shotgun (WGS) entry which is preliminary data.</text>
</comment>
<evidence type="ECO:0000313" key="6">
    <source>
        <dbReference type="EMBL" id="OAL65685.1"/>
    </source>
</evidence>
<dbReference type="Gene3D" id="1.25.40.20">
    <property type="entry name" value="Ankyrin repeat-containing domain"/>
    <property type="match status" value="5"/>
</dbReference>
<dbReference type="PANTHER" id="PTHR24198:SF165">
    <property type="entry name" value="ANKYRIN REPEAT-CONTAINING PROTEIN-RELATED"/>
    <property type="match status" value="1"/>
</dbReference>
<dbReference type="OrthoDB" id="539213at2759"/>
<feature type="compositionally biased region" description="Acidic residues" evidence="5">
    <location>
        <begin position="1155"/>
        <end position="1171"/>
    </location>
</feature>
<keyword evidence="4" id="KW-0175">Coiled coil</keyword>
<feature type="region of interest" description="Disordered" evidence="5">
    <location>
        <begin position="593"/>
        <end position="625"/>
    </location>
</feature>
<feature type="region of interest" description="Disordered" evidence="5">
    <location>
        <begin position="1146"/>
        <end position="1173"/>
    </location>
</feature>
<feature type="compositionally biased region" description="Polar residues" evidence="5">
    <location>
        <begin position="1616"/>
        <end position="1625"/>
    </location>
</feature>
<feature type="repeat" description="ANK" evidence="3">
    <location>
        <begin position="568"/>
        <end position="600"/>
    </location>
</feature>
<feature type="repeat" description="ANK" evidence="3">
    <location>
        <begin position="687"/>
        <end position="709"/>
    </location>
</feature>
<protein>
    <submittedName>
        <fullName evidence="6">Ankyrin repeat protein</fullName>
    </submittedName>
</protein>
<sequence>MSSLPQLPAKHSDFLCYVKANSNTPINELLKPYNEYDSALRQIFAQEPSNPILTDNHVNVVPLYGADGVADLRVQARDLDSEPQELTDKYLLPLKDEDRRPNGSPAVVTSFKEFQTNFNLFSESSLSDLDWSNVIAAGSSVVTALLPVPDEYKESKRQLRHFYHEKFAPASDVDLFIYGLNEEQTIEKIKQIERKIKDSILYETTSIRTKNTITIVSQYPTRHVQVVLRIYKSLAEVITGFDVDCSCVAYDGKNVYAAPRAVAALITQTNQIDLTRRSPSYENRLSKYSHRGFEVFWPQLDRSRIDPTIFERSFMRTTGLARLLVLEQLPTSRDREEYTQKRRAERGRPPSHTSSYRNIRKLRGNIKNDWEDEVAEWVDEEEISDYHTITIPYGEKFHARKIEKLLYTHDLLLNAEWNNQEREVALHRHPVFFGDVEDIIHDCCGSCPKPSTPEEEEVWEKESKVYISGEVTFIKDDPGRQAIGSFNPITETDWTEMAYIGNTAQLFQAIADNDVETVREWLTRDDADPNRRDHTGRAPLHLATMVSTPEIVQCLVDHGARLIARLADGRMALHLAAERGSVDIVRILLHKSEENEEAEEEKKDQQRAAKSNTQAETEDVDMTDPDNMVVVNEDLEDSDEDKMSLITGSFVDVKKEDVKMGNEEAIPDDIDESEPDIIDINADAWDCHATPLHLAIVHGHTEVVKELVSAFGADVLLPIKLPKINHLDPVSILPLTLPLRLSQDQAVIMTEALLKLGATPAQADSTGRTPLHYFAARRRPALFDVLIKHDPSAVKRAIDHLAVEDVYYRTYVESVLTVAVDSRHSDIVEKLLTLGAPPDINFSKYIQIAIRQCEWLKTRDADANLKSFQQNVIQPIVAAILTDQPLVALKLLQNGVDPNTLSTFGYTILSEKHSSNPGESLMDLVDAKICLLQDYKESCKNIPPTPLQSDEVYLAEYPEGSCQLCFAKERLEREKASFKRRQEEYEKAIQEAKNRKGLEEKSDAITALLHDFQALHSALIMKGAKTFKELHPDAICMNHRQSRVFTPGKPGEFKIDFNFNAADLSGGRKEGYIKLFEAAWSGDIETIKSLTLDMWGPDKQMSPLVISVNESMGASPFSIAVLRGHFDVAKAILQIVRAQYKPKAATRQTYHMQSDDEEDESDAGGTQEEDGLQITGEGVCDELTIDNIGEVATQAESNVSPLDVLQQSCRASLIADPSATEHSLSHINLFNFAVGQDNIELLRFLLDLGQSEIVSGAFDGPYELLSSTNLNDALRDGQPRCIALIISRTGAHLPLDKFVEEGGITIKQKPKYYQGLSIHGKKREDWAAAAGQDAPSRISSESDIPLLRAALAGSLVNVEWFLSTAPKRHYMEFANSNKQDKRLRKLSQLPGGVEKFIEKWLSSRNDLLLHCAIMGRETDESLKLVNYIIENAPSCLEKKSSQGYTPLLLAFSKRRPRFAKVLIEAGANVEARDVLGNNILHILNKPNGSYSSLDTNLKELLDLIDPSVVSSLLTCRSADGPGALTPFAAWINHLSSHHIRVSGTPVQITKLLLDFAKPTGQAHLELLDGSGNTPLHIAVREKFTPIVRLMLECNPKLLTIENSTGTTPMDLVRDGWTTNATTTSPKLPERTNVPQWRKPDYSPAVLSKDPESFVSKTKQDTCDHSSLYKLCLGVWGRLNQKKRKLVSLLEANEVAKRVERRVRSTHTRTRVVRAYDTDNMAGGRRARRRAGYGYSVSVRSSDEEDEVSKWHELY</sequence>
<dbReference type="SUPFAM" id="SSF48403">
    <property type="entry name" value="Ankyrin repeat"/>
    <property type="match status" value="2"/>
</dbReference>
<dbReference type="SMART" id="SM00248">
    <property type="entry name" value="ANK"/>
    <property type="match status" value="12"/>
</dbReference>
<dbReference type="PANTHER" id="PTHR24198">
    <property type="entry name" value="ANKYRIN REPEAT AND PROTEIN KINASE DOMAIN-CONTAINING PROTEIN"/>
    <property type="match status" value="1"/>
</dbReference>
<dbReference type="PROSITE" id="PS50088">
    <property type="entry name" value="ANK_REPEAT"/>
    <property type="match status" value="5"/>
</dbReference>
<feature type="coiled-coil region" evidence="4">
    <location>
        <begin position="968"/>
        <end position="1002"/>
    </location>
</feature>
<gene>
    <name evidence="6" type="ORF">A7C99_2783</name>
</gene>
<feature type="compositionally biased region" description="Basic and acidic residues" evidence="5">
    <location>
        <begin position="334"/>
        <end position="348"/>
    </location>
</feature>
<feature type="repeat" description="ANK" evidence="3">
    <location>
        <begin position="1570"/>
        <end position="1602"/>
    </location>
</feature>
<evidence type="ECO:0000256" key="3">
    <source>
        <dbReference type="PROSITE-ProRule" id="PRU00023"/>
    </source>
</evidence>